<dbReference type="InParanoid" id="A0A1V9X719"/>
<dbReference type="Proteomes" id="UP000192247">
    <property type="component" value="Unassembled WGS sequence"/>
</dbReference>
<protein>
    <submittedName>
        <fullName evidence="2">Uncharacterized protein</fullName>
    </submittedName>
</protein>
<gene>
    <name evidence="2" type="ORF">BIW11_12430</name>
</gene>
<accession>A0A1V9X719</accession>
<evidence type="ECO:0000256" key="1">
    <source>
        <dbReference type="SAM" id="MobiDB-lite"/>
    </source>
</evidence>
<name>A0A1V9X719_9ACAR</name>
<evidence type="ECO:0000313" key="2">
    <source>
        <dbReference type="EMBL" id="OQR69161.1"/>
    </source>
</evidence>
<evidence type="ECO:0000313" key="3">
    <source>
        <dbReference type="Proteomes" id="UP000192247"/>
    </source>
</evidence>
<feature type="compositionally biased region" description="Polar residues" evidence="1">
    <location>
        <begin position="63"/>
        <end position="72"/>
    </location>
</feature>
<feature type="region of interest" description="Disordered" evidence="1">
    <location>
        <begin position="63"/>
        <end position="87"/>
    </location>
</feature>
<dbReference type="OrthoDB" id="10629829at2759"/>
<dbReference type="AlphaFoldDB" id="A0A1V9X719"/>
<organism evidence="2 3">
    <name type="scientific">Tropilaelaps mercedesae</name>
    <dbReference type="NCBI Taxonomy" id="418985"/>
    <lineage>
        <taxon>Eukaryota</taxon>
        <taxon>Metazoa</taxon>
        <taxon>Ecdysozoa</taxon>
        <taxon>Arthropoda</taxon>
        <taxon>Chelicerata</taxon>
        <taxon>Arachnida</taxon>
        <taxon>Acari</taxon>
        <taxon>Parasitiformes</taxon>
        <taxon>Mesostigmata</taxon>
        <taxon>Gamasina</taxon>
        <taxon>Dermanyssoidea</taxon>
        <taxon>Laelapidae</taxon>
        <taxon>Tropilaelaps</taxon>
    </lineage>
</organism>
<proteinExistence type="predicted"/>
<sequence>MCVRRHISRTLSFNQTPVYFHLITGTLPETVAGKRHRPANVFRSDPSYSSAICPGILRSIARSQASPRNSPKPSDDERPDLANKAQPVPAAVSSLDNFFFSYETTTEEKRRDDECHLCRKCTACSSVLREIVETTVPYEARLSVYFGAAAAGRLTSSPHFPVTTRSSRECRTPPDAAIRYVASSASSGRRRRRN</sequence>
<comment type="caution">
    <text evidence="2">The sequence shown here is derived from an EMBL/GenBank/DDBJ whole genome shotgun (WGS) entry which is preliminary data.</text>
</comment>
<dbReference type="EMBL" id="MNPL01021998">
    <property type="protein sequence ID" value="OQR69161.1"/>
    <property type="molecule type" value="Genomic_DNA"/>
</dbReference>
<keyword evidence="3" id="KW-1185">Reference proteome</keyword>
<reference evidence="2 3" key="1">
    <citation type="journal article" date="2017" name="Gigascience">
        <title>Draft genome of the honey bee ectoparasitic mite, Tropilaelaps mercedesae, is shaped by the parasitic life history.</title>
        <authorList>
            <person name="Dong X."/>
            <person name="Armstrong S.D."/>
            <person name="Xia D."/>
            <person name="Makepeace B.L."/>
            <person name="Darby A.C."/>
            <person name="Kadowaki T."/>
        </authorList>
    </citation>
    <scope>NUCLEOTIDE SEQUENCE [LARGE SCALE GENOMIC DNA]</scope>
    <source>
        <strain evidence="2">Wuxi-XJTLU</strain>
    </source>
</reference>